<gene>
    <name evidence="7" type="ordered locus">Kole_1480</name>
</gene>
<dbReference type="SUPFAM" id="SSF55174">
    <property type="entry name" value="Alpha-L RNA-binding motif"/>
    <property type="match status" value="1"/>
</dbReference>
<dbReference type="PROSITE" id="PS50889">
    <property type="entry name" value="S4"/>
    <property type="match status" value="1"/>
</dbReference>
<dbReference type="PANTHER" id="PTHR47683:SF4">
    <property type="entry name" value="PSEUDOURIDINE SYNTHASE"/>
    <property type="match status" value="1"/>
</dbReference>
<protein>
    <recommendedName>
        <fullName evidence="5">Pseudouridine synthase</fullName>
        <ecNumber evidence="5">5.4.99.-</ecNumber>
    </recommendedName>
</protein>
<evidence type="ECO:0000313" key="7">
    <source>
        <dbReference type="EMBL" id="ACR80172.1"/>
    </source>
</evidence>
<dbReference type="AlphaFoldDB" id="C5CED2"/>
<dbReference type="EMBL" id="CP001634">
    <property type="protein sequence ID" value="ACR80172.1"/>
    <property type="molecule type" value="Genomic_DNA"/>
</dbReference>
<feature type="domain" description="RNA-binding S4" evidence="6">
    <location>
        <begin position="1"/>
        <end position="59"/>
    </location>
</feature>
<dbReference type="InterPro" id="IPR000748">
    <property type="entry name" value="PsdUridine_synth_RsuA/RluB/E/F"/>
</dbReference>
<dbReference type="Proteomes" id="UP000002382">
    <property type="component" value="Chromosome"/>
</dbReference>
<dbReference type="InterPro" id="IPR036986">
    <property type="entry name" value="S4_RNA-bd_sf"/>
</dbReference>
<comment type="similarity">
    <text evidence="1 5">Belongs to the pseudouridine synthase RsuA family.</text>
</comment>
<proteinExistence type="inferred from homology"/>
<evidence type="ECO:0000256" key="2">
    <source>
        <dbReference type="ARBA" id="ARBA00022884"/>
    </source>
</evidence>
<evidence type="ECO:0000256" key="5">
    <source>
        <dbReference type="RuleBase" id="RU003887"/>
    </source>
</evidence>
<keyword evidence="2 4" id="KW-0694">RNA-binding</keyword>
<dbReference type="GO" id="GO:0000455">
    <property type="term" value="P:enzyme-directed rRNA pseudouridine synthesis"/>
    <property type="evidence" value="ECO:0007669"/>
    <property type="project" value="UniProtKB-ARBA"/>
</dbReference>
<dbReference type="HOGENOM" id="CLU_024979_1_2_0"/>
<keyword evidence="8" id="KW-1185">Reference proteome</keyword>
<reference evidence="7 8" key="1">
    <citation type="submission" date="2009-06" db="EMBL/GenBank/DDBJ databases">
        <title>Complete sequence of Thermotogales bacterium TBF 19.5.1.</title>
        <authorList>
            <consortium name="US DOE Joint Genome Institute"/>
            <person name="Lucas S."/>
            <person name="Copeland A."/>
            <person name="Lapidus A."/>
            <person name="Glavina del Rio T."/>
            <person name="Tice H."/>
            <person name="Bruce D."/>
            <person name="Goodwin L."/>
            <person name="Pitluck S."/>
            <person name="Chertkov O."/>
            <person name="Brettin T."/>
            <person name="Detter J.C."/>
            <person name="Han C."/>
            <person name="Schmutz J."/>
            <person name="Larimer F."/>
            <person name="Land M."/>
            <person name="Hauser L."/>
            <person name="Kyrpides N."/>
            <person name="Ovchinnikova G."/>
            <person name="Noll K."/>
        </authorList>
    </citation>
    <scope>NUCLEOTIDE SEQUENCE [LARGE SCALE GENOMIC DNA]</scope>
    <source>
        <strain evidence="8">ATCC BAA-1733 / DSM 21960 / TBF 19.5.1</strain>
    </source>
</reference>
<dbReference type="Gene3D" id="3.30.70.580">
    <property type="entry name" value="Pseudouridine synthase I, catalytic domain, N-terminal subdomain"/>
    <property type="match status" value="1"/>
</dbReference>
<dbReference type="Pfam" id="PF00849">
    <property type="entry name" value="PseudoU_synth_2"/>
    <property type="match status" value="1"/>
</dbReference>
<dbReference type="InterPro" id="IPR018496">
    <property type="entry name" value="PsdUridine_synth_RsuA/RluB_CS"/>
</dbReference>
<evidence type="ECO:0000256" key="4">
    <source>
        <dbReference type="PROSITE-ProRule" id="PRU00182"/>
    </source>
</evidence>
<dbReference type="SMART" id="SM00363">
    <property type="entry name" value="S4"/>
    <property type="match status" value="1"/>
</dbReference>
<evidence type="ECO:0000313" key="8">
    <source>
        <dbReference type="Proteomes" id="UP000002382"/>
    </source>
</evidence>
<dbReference type="KEGG" id="kol:Kole_1480"/>
<dbReference type="InterPro" id="IPR002942">
    <property type="entry name" value="S4_RNA-bd"/>
</dbReference>
<dbReference type="OrthoDB" id="9807213at2"/>
<keyword evidence="3 5" id="KW-0413">Isomerase</keyword>
<dbReference type="CDD" id="cd00165">
    <property type="entry name" value="S4"/>
    <property type="match status" value="1"/>
</dbReference>
<dbReference type="STRING" id="521045.Kole_1480"/>
<dbReference type="InterPro" id="IPR020103">
    <property type="entry name" value="PsdUridine_synth_cat_dom_sf"/>
</dbReference>
<dbReference type="EC" id="5.4.99.-" evidence="5"/>
<sequence length="235" mass="26793">MRLDTFLSRFGGISRRQSRKLIKTGRVEVNGAKIRNPEFKIPENSSIFLDGNRIVPYGKLYIAMNKPVGYVCSKSRTEGLSVYDLINEVFSSKLSIAGRLDKNSRGLLLLSNDGNFVHEIISPRKKIEKEYIVKVEEKILPEQLQILLQHVDIGKGEYARAESVQFIDIVTFSIVLTEGKYHEIRRMVKSALKNNVVDLKRIRIGGYHLPGDLHEGEWRILTEEEIKAATGKILR</sequence>
<accession>C5CED2</accession>
<dbReference type="PANTHER" id="PTHR47683">
    <property type="entry name" value="PSEUDOURIDINE SYNTHASE FAMILY PROTEIN-RELATED"/>
    <property type="match status" value="1"/>
</dbReference>
<dbReference type="PROSITE" id="PS01149">
    <property type="entry name" value="PSI_RSU"/>
    <property type="match status" value="1"/>
</dbReference>
<dbReference type="SUPFAM" id="SSF55120">
    <property type="entry name" value="Pseudouridine synthase"/>
    <property type="match status" value="1"/>
</dbReference>
<dbReference type="eggNOG" id="COG1187">
    <property type="taxonomic scope" value="Bacteria"/>
</dbReference>
<organism evidence="7 8">
    <name type="scientific">Kosmotoga olearia (strain ATCC BAA-1733 / DSM 21960 / TBF 19.5.1)</name>
    <dbReference type="NCBI Taxonomy" id="521045"/>
    <lineage>
        <taxon>Bacteria</taxon>
        <taxon>Thermotogati</taxon>
        <taxon>Thermotogota</taxon>
        <taxon>Thermotogae</taxon>
        <taxon>Kosmotogales</taxon>
        <taxon>Kosmotogaceae</taxon>
        <taxon>Kosmotoga</taxon>
    </lineage>
</organism>
<reference evidence="7 8" key="2">
    <citation type="journal article" date="2011" name="J. Bacteriol.">
        <title>Genome Sequence of Kosmotoga olearia Strain TBF 19.5.1, a Thermophilic Bacterium with a Wide Growth Temperature Range, Isolated from the Troll B Oil Platform in the North Sea.</title>
        <authorList>
            <person name="Swithers K.S."/>
            <person name="Dipippo J.L."/>
            <person name="Bruce D.C."/>
            <person name="Detter C."/>
            <person name="Tapia R."/>
            <person name="Han S."/>
            <person name="Goodwin L.A."/>
            <person name="Han J."/>
            <person name="Woyke T."/>
            <person name="Pitluck S."/>
            <person name="Pennacchio L."/>
            <person name="Nolan M."/>
            <person name="Mikhailova N."/>
            <person name="Land M.L."/>
            <person name="Nesbo C.L."/>
            <person name="Gogarten J.P."/>
            <person name="Noll K.M."/>
        </authorList>
    </citation>
    <scope>NUCLEOTIDE SEQUENCE [LARGE SCALE GENOMIC DNA]</scope>
    <source>
        <strain evidence="8">ATCC BAA-1733 / DSM 21960 / TBF 19.5.1</strain>
    </source>
</reference>
<evidence type="ECO:0000256" key="1">
    <source>
        <dbReference type="ARBA" id="ARBA00008348"/>
    </source>
</evidence>
<dbReference type="GO" id="GO:0003723">
    <property type="term" value="F:RNA binding"/>
    <property type="evidence" value="ECO:0007669"/>
    <property type="project" value="UniProtKB-KW"/>
</dbReference>
<dbReference type="InterPro" id="IPR050343">
    <property type="entry name" value="RsuA_PseudoU_synthase"/>
</dbReference>
<dbReference type="NCBIfam" id="TIGR00093">
    <property type="entry name" value="pseudouridine synthase"/>
    <property type="match status" value="1"/>
</dbReference>
<evidence type="ECO:0000259" key="6">
    <source>
        <dbReference type="SMART" id="SM00363"/>
    </source>
</evidence>
<dbReference type="RefSeq" id="WP_015868819.1">
    <property type="nucleotide sequence ID" value="NC_012785.1"/>
</dbReference>
<name>C5CED2_KOSOT</name>
<dbReference type="GO" id="GO:0120159">
    <property type="term" value="F:rRNA pseudouridine synthase activity"/>
    <property type="evidence" value="ECO:0007669"/>
    <property type="project" value="UniProtKB-ARBA"/>
</dbReference>
<dbReference type="Gene3D" id="3.30.70.1560">
    <property type="entry name" value="Alpha-L RNA-binding motif"/>
    <property type="match status" value="1"/>
</dbReference>
<dbReference type="InterPro" id="IPR042092">
    <property type="entry name" value="PsdUridine_s_RsuA/RluB/E/F_cat"/>
</dbReference>
<dbReference type="Gene3D" id="3.10.290.10">
    <property type="entry name" value="RNA-binding S4 domain"/>
    <property type="match status" value="1"/>
</dbReference>
<dbReference type="Pfam" id="PF01479">
    <property type="entry name" value="S4"/>
    <property type="match status" value="1"/>
</dbReference>
<dbReference type="InterPro" id="IPR006145">
    <property type="entry name" value="PsdUridine_synth_RsuA/RluA"/>
</dbReference>
<dbReference type="InterPro" id="IPR020094">
    <property type="entry name" value="TruA/RsuA/RluB/E/F_N"/>
</dbReference>
<evidence type="ECO:0000256" key="3">
    <source>
        <dbReference type="ARBA" id="ARBA00023235"/>
    </source>
</evidence>